<dbReference type="GO" id="GO:0005886">
    <property type="term" value="C:plasma membrane"/>
    <property type="evidence" value="ECO:0000318"/>
    <property type="project" value="GO_Central"/>
</dbReference>
<name>D4AAQ4_RAT</name>
<reference evidence="7" key="2">
    <citation type="submission" date="2025-08" db="UniProtKB">
        <authorList>
            <consortium name="Ensembl"/>
        </authorList>
    </citation>
    <scope>IDENTIFICATION</scope>
    <source>
        <strain evidence="7">Brown Norway</strain>
    </source>
</reference>
<dbReference type="Gene3D" id="2.60.40.10">
    <property type="entry name" value="Immunoglobulins"/>
    <property type="match status" value="2"/>
</dbReference>
<dbReference type="GO" id="GO:0002764">
    <property type="term" value="P:immune response-regulating signaling pathway"/>
    <property type="evidence" value="ECO:0000318"/>
    <property type="project" value="GO_Central"/>
</dbReference>
<sequence>MVTVVSFICAAGTPGEDIMITAFTVLFYLGLILDPRTTVVAGTLPIPTLWAEPGSVVTKGQSVTLWCTGTQDAQEYSLYKKENSKAWKSQTLLEPGNKANFSISFMTEYHAGLYYCYYYSPAGLSEYSNILEMVVTGFYSKPSISAIPSSLVTSGGNVTLKCSSHQGYGRYTLTKEGEENVSWTQDPQKQPNGHFMALFPVGPVTYKHRWSFRCYGYYKRTSQVWSVPSDTLQLLFSDSYPQDHTVENLIRMAVAVLVLVVLGILLFEAQNSQRRPQGAVRR</sequence>
<keyword evidence="5" id="KW-0812">Transmembrane</keyword>
<keyword evidence="5" id="KW-0472">Membrane</keyword>
<dbReference type="InterPro" id="IPR050412">
    <property type="entry name" value="Ig-like_Receptors_ImmuneReg"/>
</dbReference>
<dbReference type="GO" id="GO:0019221">
    <property type="term" value="P:cytokine-mediated signaling pathway"/>
    <property type="evidence" value="ECO:0000318"/>
    <property type="project" value="GO_Central"/>
</dbReference>
<evidence type="ECO:0000256" key="2">
    <source>
        <dbReference type="ARBA" id="ARBA00023157"/>
    </source>
</evidence>
<proteinExistence type="predicted"/>
<dbReference type="HOGENOM" id="CLU_021100_1_4_1"/>
<dbReference type="eggNOG" id="ENOG502RU0A">
    <property type="taxonomic scope" value="Eukaryota"/>
</dbReference>
<dbReference type="GO" id="GO:0032396">
    <property type="term" value="F:inhibitory MHC class I receptor activity"/>
    <property type="evidence" value="ECO:0000318"/>
    <property type="project" value="GO_Central"/>
</dbReference>
<feature type="transmembrane region" description="Helical" evidence="5">
    <location>
        <begin position="249"/>
        <end position="267"/>
    </location>
</feature>
<keyword evidence="8" id="KW-1185">Reference proteome</keyword>
<dbReference type="AlphaFoldDB" id="D4AAQ4"/>
<keyword evidence="1" id="KW-0732">Signal</keyword>
<keyword evidence="3" id="KW-0325">Glycoprotein</keyword>
<dbReference type="Proteomes" id="UP000002494">
    <property type="component" value="Chromosome 1"/>
</dbReference>
<organism evidence="7 8">
    <name type="scientific">Rattus norvegicus</name>
    <name type="common">Rat</name>
    <dbReference type="NCBI Taxonomy" id="10116"/>
    <lineage>
        <taxon>Eukaryota</taxon>
        <taxon>Metazoa</taxon>
        <taxon>Chordata</taxon>
        <taxon>Craniata</taxon>
        <taxon>Vertebrata</taxon>
        <taxon>Euteleostomi</taxon>
        <taxon>Mammalia</taxon>
        <taxon>Eutheria</taxon>
        <taxon>Euarchontoglires</taxon>
        <taxon>Glires</taxon>
        <taxon>Rodentia</taxon>
        <taxon>Myomorpha</taxon>
        <taxon>Muroidea</taxon>
        <taxon>Muridae</taxon>
        <taxon>Murinae</taxon>
        <taxon>Rattus</taxon>
    </lineage>
</organism>
<dbReference type="PANTHER" id="PTHR11738:SF187">
    <property type="entry name" value="LEUKOCYTE IMMUNOGLOBULIN-LIKE RECEPTOR SUBFAMILY A MEMBER 6-RELATED"/>
    <property type="match status" value="1"/>
</dbReference>
<dbReference type="InterPro" id="IPR007110">
    <property type="entry name" value="Ig-like_dom"/>
</dbReference>
<dbReference type="PhylomeDB" id="D4AAQ4"/>
<evidence type="ECO:0000256" key="3">
    <source>
        <dbReference type="ARBA" id="ARBA00023180"/>
    </source>
</evidence>
<keyword evidence="2" id="KW-1015">Disulfide bond</keyword>
<dbReference type="SMR" id="D4AAQ4"/>
<accession>D4AAQ4</accession>
<dbReference type="SUPFAM" id="SSF48726">
    <property type="entry name" value="Immunoglobulin"/>
    <property type="match status" value="2"/>
</dbReference>
<feature type="domain" description="Ig-like" evidence="6">
    <location>
        <begin position="35"/>
        <end position="116"/>
    </location>
</feature>
<keyword evidence="5" id="KW-1133">Transmembrane helix</keyword>
<dbReference type="InterPro" id="IPR013783">
    <property type="entry name" value="Ig-like_fold"/>
</dbReference>
<evidence type="ECO:0000313" key="9">
    <source>
        <dbReference type="RGD" id="1589872"/>
    </source>
</evidence>
<dbReference type="GeneTree" id="ENSGT01100000263478"/>
<gene>
    <name evidence="7 9" type="primary">Lilrc2</name>
</gene>
<dbReference type="InterPro" id="IPR036179">
    <property type="entry name" value="Ig-like_dom_sf"/>
</dbReference>
<dbReference type="OrthoDB" id="9808644at2759"/>
<feature type="domain" description="Ig-like" evidence="6">
    <location>
        <begin position="142"/>
        <end position="214"/>
    </location>
</feature>
<dbReference type="RGD" id="1589872">
    <property type="gene designation" value="Lilrc2"/>
</dbReference>
<dbReference type="InParanoid" id="D4AAQ4"/>
<dbReference type="Pfam" id="PF13895">
    <property type="entry name" value="Ig_2"/>
    <property type="match status" value="1"/>
</dbReference>
<dbReference type="GlyGen" id="D4AAQ4">
    <property type="glycosylation" value="1 site"/>
</dbReference>
<dbReference type="KEGG" id="rno:690906"/>
<dbReference type="Ensembl" id="ENSRNOT00000085651.3">
    <property type="protein sequence ID" value="ENSRNOP00000068636.1"/>
    <property type="gene ID" value="ENSRNOG00000058087.3"/>
</dbReference>
<evidence type="ECO:0000259" key="6">
    <source>
        <dbReference type="PROSITE" id="PS50835"/>
    </source>
</evidence>
<dbReference type="FunFam" id="2.60.40.10:FF:000049">
    <property type="entry name" value="Leukocyte immunoglobulin-like receptor subfamily B member 1"/>
    <property type="match status" value="2"/>
</dbReference>
<protein>
    <submittedName>
        <fullName evidence="7">Leukocyte immunoglobulin-like receptor, subfamily C, member 2</fullName>
    </submittedName>
</protein>
<dbReference type="PROSITE" id="PS50835">
    <property type="entry name" value="IG_LIKE"/>
    <property type="match status" value="2"/>
</dbReference>
<dbReference type="Bgee" id="ENSRNOG00000058087">
    <property type="expression patterns" value="Expressed in spleen and 9 other cell types or tissues"/>
</dbReference>
<dbReference type="Reactome" id="R-RNO-6798695">
    <property type="pathway name" value="Neutrophil degranulation"/>
</dbReference>
<keyword evidence="4" id="KW-0393">Immunoglobulin domain</keyword>
<evidence type="ECO:0000256" key="1">
    <source>
        <dbReference type="ARBA" id="ARBA00022729"/>
    </source>
</evidence>
<evidence type="ECO:0000313" key="7">
    <source>
        <dbReference type="Ensembl" id="ENSRNOP00000068636.1"/>
    </source>
</evidence>
<dbReference type="AGR" id="RGD:1589872"/>
<dbReference type="GeneID" id="690906"/>
<dbReference type="CDD" id="cd16843">
    <property type="entry name" value="IgC2_D1_D2_LILR_KIR_like"/>
    <property type="match status" value="1"/>
</dbReference>
<dbReference type="UCSC" id="RGD:1589872">
    <property type="organism name" value="rat"/>
</dbReference>
<reference evidence="7" key="3">
    <citation type="submission" date="2025-09" db="UniProtKB">
        <authorList>
            <consortium name="Ensembl"/>
        </authorList>
    </citation>
    <scope>IDENTIFICATION</scope>
    <source>
        <strain evidence="7">Brown Norway</strain>
    </source>
</reference>
<evidence type="ECO:0000256" key="5">
    <source>
        <dbReference type="SAM" id="Phobius"/>
    </source>
</evidence>
<dbReference type="OMA" id="HYAGQYR"/>
<dbReference type="PANTHER" id="PTHR11738">
    <property type="entry name" value="MHC CLASS I NK CELL RECEPTOR"/>
    <property type="match status" value="1"/>
</dbReference>
<dbReference type="CTD" id="690906"/>
<dbReference type="STRING" id="10116.ENSRNOP00000068636"/>
<dbReference type="PaxDb" id="10116-ENSRNOP00000045096"/>
<reference evidence="7" key="1">
    <citation type="submission" date="2024-01" db="EMBL/GenBank/DDBJ databases">
        <title>GRCr8: a new rat reference genome assembly contstructed from accurate long reads and long range scaffolding.</title>
        <authorList>
            <person name="Doris P.A."/>
            <person name="Kalbfleisch T."/>
            <person name="Li K."/>
            <person name="Howe K."/>
            <person name="Wood J."/>
        </authorList>
    </citation>
    <scope>NUCLEOTIDE SEQUENCE [LARGE SCALE GENOMIC DNA]</scope>
    <source>
        <strain evidence="7">Brown Norway</strain>
    </source>
</reference>
<evidence type="ECO:0000256" key="4">
    <source>
        <dbReference type="ARBA" id="ARBA00023319"/>
    </source>
</evidence>
<evidence type="ECO:0000313" key="8">
    <source>
        <dbReference type="Proteomes" id="UP000002494"/>
    </source>
</evidence>
<dbReference type="RefSeq" id="NP_001093593.1">
    <property type="nucleotide sequence ID" value="NM_001100123.1"/>
</dbReference>